<proteinExistence type="predicted"/>
<dbReference type="STRING" id="1193182.BN11_4560004"/>
<organism evidence="1 2">
    <name type="scientific">Nostocoides australiense Ben110</name>
    <dbReference type="NCBI Taxonomy" id="1193182"/>
    <lineage>
        <taxon>Bacteria</taxon>
        <taxon>Bacillati</taxon>
        <taxon>Actinomycetota</taxon>
        <taxon>Actinomycetes</taxon>
        <taxon>Micrococcales</taxon>
        <taxon>Intrasporangiaceae</taxon>
        <taxon>Nostocoides</taxon>
    </lineage>
</organism>
<dbReference type="OrthoDB" id="7055905at2"/>
<name>W6K0F4_9MICO</name>
<sequence>MPPAPLTDKQHRALRALDEERLVADLVALVQAPSVTGTDVESDQQHAMAATFACDLRR</sequence>
<dbReference type="EMBL" id="CAJA01000397">
    <property type="protein sequence ID" value="CCH74536.1"/>
    <property type="molecule type" value="Genomic_DNA"/>
</dbReference>
<reference evidence="1 2" key="1">
    <citation type="journal article" date="2013" name="ISME J.">
        <title>A metabolic model for members of the genus Tetrasphaera involved in enhanced biological phosphorus removal.</title>
        <authorList>
            <person name="Kristiansen R."/>
            <person name="Nguyen H.T.T."/>
            <person name="Saunders A.M."/>
            <person name="Nielsen J.L."/>
            <person name="Wimmer R."/>
            <person name="Le V.Q."/>
            <person name="McIlroy S.J."/>
            <person name="Petrovski S."/>
            <person name="Seviour R.J."/>
            <person name="Calteau A."/>
            <person name="Nielsen K.L."/>
            <person name="Nielsen P.H."/>
        </authorList>
    </citation>
    <scope>NUCLEOTIDE SEQUENCE [LARGE SCALE GENOMIC DNA]</scope>
    <source>
        <strain evidence="1 2">Ben110</strain>
    </source>
</reference>
<accession>W6K0F4</accession>
<protein>
    <submittedName>
        <fullName evidence="1">Uncharacterized protein</fullName>
    </submittedName>
</protein>
<evidence type="ECO:0000313" key="2">
    <source>
        <dbReference type="Proteomes" id="UP000035763"/>
    </source>
</evidence>
<keyword evidence="2" id="KW-1185">Reference proteome</keyword>
<dbReference type="AlphaFoldDB" id="W6K0F4"/>
<comment type="caution">
    <text evidence="1">The sequence shown here is derived from an EMBL/GenBank/DDBJ whole genome shotgun (WGS) entry which is preliminary data.</text>
</comment>
<gene>
    <name evidence="1" type="ORF">BN11_4560004</name>
</gene>
<evidence type="ECO:0000313" key="1">
    <source>
        <dbReference type="EMBL" id="CCH74536.1"/>
    </source>
</evidence>
<dbReference type="RefSeq" id="WP_157044280.1">
    <property type="nucleotide sequence ID" value="NZ_HG764815.1"/>
</dbReference>
<dbReference type="Proteomes" id="UP000035763">
    <property type="component" value="Unassembled WGS sequence"/>
</dbReference>